<dbReference type="InterPro" id="IPR001387">
    <property type="entry name" value="Cro/C1-type_HTH"/>
</dbReference>
<proteinExistence type="predicted"/>
<feature type="non-terminal residue" evidence="2">
    <location>
        <position position="1"/>
    </location>
</feature>
<dbReference type="PROSITE" id="PS50943">
    <property type="entry name" value="HTH_CROC1"/>
    <property type="match status" value="1"/>
</dbReference>
<reference evidence="2" key="1">
    <citation type="journal article" date="2014" name="Front. Microbiol.">
        <title>High frequency of phylogenetically diverse reductive dehalogenase-homologous genes in deep subseafloor sedimentary metagenomes.</title>
        <authorList>
            <person name="Kawai M."/>
            <person name="Futagami T."/>
            <person name="Toyoda A."/>
            <person name="Takaki Y."/>
            <person name="Nishi S."/>
            <person name="Hori S."/>
            <person name="Arai W."/>
            <person name="Tsubouchi T."/>
            <person name="Morono Y."/>
            <person name="Uchiyama I."/>
            <person name="Ito T."/>
            <person name="Fujiyama A."/>
            <person name="Inagaki F."/>
            <person name="Takami H."/>
        </authorList>
    </citation>
    <scope>NUCLEOTIDE SEQUENCE</scope>
    <source>
        <strain evidence="2">Expedition CK06-06</strain>
    </source>
</reference>
<dbReference type="AlphaFoldDB" id="X1ELL9"/>
<gene>
    <name evidence="2" type="ORF">S01H4_59578</name>
</gene>
<comment type="caution">
    <text evidence="2">The sequence shown here is derived from an EMBL/GenBank/DDBJ whole genome shotgun (WGS) entry which is preliminary data.</text>
</comment>
<dbReference type="SUPFAM" id="SSF47413">
    <property type="entry name" value="lambda repressor-like DNA-binding domains"/>
    <property type="match status" value="1"/>
</dbReference>
<dbReference type="SMART" id="SM00530">
    <property type="entry name" value="HTH_XRE"/>
    <property type="match status" value="1"/>
</dbReference>
<dbReference type="GO" id="GO:0003677">
    <property type="term" value="F:DNA binding"/>
    <property type="evidence" value="ECO:0007669"/>
    <property type="project" value="InterPro"/>
</dbReference>
<feature type="domain" description="HTH cro/C1-type" evidence="1">
    <location>
        <begin position="19"/>
        <end position="73"/>
    </location>
</feature>
<dbReference type="CDD" id="cd00093">
    <property type="entry name" value="HTH_XRE"/>
    <property type="match status" value="1"/>
</dbReference>
<name>X1ELL9_9ZZZZ</name>
<accession>X1ELL9</accession>
<dbReference type="Gene3D" id="1.10.260.40">
    <property type="entry name" value="lambda repressor-like DNA-binding domains"/>
    <property type="match status" value="1"/>
</dbReference>
<dbReference type="EMBL" id="BART01034962">
    <property type="protein sequence ID" value="GAH09548.1"/>
    <property type="molecule type" value="Genomic_DNA"/>
</dbReference>
<dbReference type="InterPro" id="IPR010982">
    <property type="entry name" value="Lambda_DNA-bd_dom_sf"/>
</dbReference>
<organism evidence="2">
    <name type="scientific">marine sediment metagenome</name>
    <dbReference type="NCBI Taxonomy" id="412755"/>
    <lineage>
        <taxon>unclassified sequences</taxon>
        <taxon>metagenomes</taxon>
        <taxon>ecological metagenomes</taxon>
    </lineage>
</organism>
<protein>
    <recommendedName>
        <fullName evidence="1">HTH cro/C1-type domain-containing protein</fullName>
    </recommendedName>
</protein>
<dbReference type="Pfam" id="PF01381">
    <property type="entry name" value="HTH_3"/>
    <property type="match status" value="1"/>
</dbReference>
<sequence>HDHAKQRHGDEYQTPGYYLRVYRTRADLTQAKLADKVGVLQHHLSEMENNKRAIGKKMAQKIAGVLHMDYRKLL</sequence>
<evidence type="ECO:0000259" key="1">
    <source>
        <dbReference type="PROSITE" id="PS50943"/>
    </source>
</evidence>
<evidence type="ECO:0000313" key="2">
    <source>
        <dbReference type="EMBL" id="GAH09548.1"/>
    </source>
</evidence>